<evidence type="ECO:0000313" key="2">
    <source>
        <dbReference type="EMBL" id="MBW4665923.1"/>
    </source>
</evidence>
<dbReference type="InterPro" id="IPR041705">
    <property type="entry name" value="PIN_Sll0205"/>
</dbReference>
<dbReference type="Proteomes" id="UP000729701">
    <property type="component" value="Unassembled WGS sequence"/>
</dbReference>
<name>A0A951UQ38_9CYAN</name>
<reference evidence="2" key="2">
    <citation type="journal article" date="2022" name="Microbiol. Resour. Announc.">
        <title>Metagenome Sequencing to Explore Phylogenomics of Terrestrial Cyanobacteria.</title>
        <authorList>
            <person name="Ward R.D."/>
            <person name="Stajich J.E."/>
            <person name="Johansen J.R."/>
            <person name="Huntemann M."/>
            <person name="Clum A."/>
            <person name="Foster B."/>
            <person name="Foster B."/>
            <person name="Roux S."/>
            <person name="Palaniappan K."/>
            <person name="Varghese N."/>
            <person name="Mukherjee S."/>
            <person name="Reddy T.B.K."/>
            <person name="Daum C."/>
            <person name="Copeland A."/>
            <person name="Chen I.A."/>
            <person name="Ivanova N.N."/>
            <person name="Kyrpides N.C."/>
            <person name="Shapiro N."/>
            <person name="Eloe-Fadrosh E.A."/>
            <person name="Pietrasiak N."/>
        </authorList>
    </citation>
    <scope>NUCLEOTIDE SEQUENCE</scope>
    <source>
        <strain evidence="2">GSE-NOS-MK-12-04C</strain>
    </source>
</reference>
<feature type="domain" description="PIN" evidence="1">
    <location>
        <begin position="5"/>
        <end position="123"/>
    </location>
</feature>
<sequence length="129" mass="14930">MTHFLLDSHTLIWFFKGDTRLSDRVRILIEDENNQKLISIVTVWELSIKQSIGKFTFTQPIKTFIEQQLKMNDFNLLSITLGHIDGITTLPLHHRDPFDRLLIAQAMIENIPIASADSAFDAYSIQCIW</sequence>
<dbReference type="AlphaFoldDB" id="A0A951UQ38"/>
<dbReference type="InterPro" id="IPR029060">
    <property type="entry name" value="PIN-like_dom_sf"/>
</dbReference>
<dbReference type="CDD" id="cd09872">
    <property type="entry name" value="PIN_Sll0205-like"/>
    <property type="match status" value="1"/>
</dbReference>
<dbReference type="InterPro" id="IPR052919">
    <property type="entry name" value="TA_system_RNase"/>
</dbReference>
<proteinExistence type="predicted"/>
<evidence type="ECO:0000259" key="1">
    <source>
        <dbReference type="Pfam" id="PF01850"/>
    </source>
</evidence>
<dbReference type="Pfam" id="PF01850">
    <property type="entry name" value="PIN"/>
    <property type="match status" value="1"/>
</dbReference>
<protein>
    <submittedName>
        <fullName evidence="2">Type II toxin-antitoxin system VapC family toxin</fullName>
    </submittedName>
</protein>
<comment type="caution">
    <text evidence="2">The sequence shown here is derived from an EMBL/GenBank/DDBJ whole genome shotgun (WGS) entry which is preliminary data.</text>
</comment>
<dbReference type="SUPFAM" id="SSF88723">
    <property type="entry name" value="PIN domain-like"/>
    <property type="match status" value="1"/>
</dbReference>
<dbReference type="InterPro" id="IPR002716">
    <property type="entry name" value="PIN_dom"/>
</dbReference>
<dbReference type="EMBL" id="JAHHGZ010000001">
    <property type="protein sequence ID" value="MBW4665923.1"/>
    <property type="molecule type" value="Genomic_DNA"/>
</dbReference>
<accession>A0A951UQ38</accession>
<dbReference type="PANTHER" id="PTHR36173">
    <property type="entry name" value="RIBONUCLEASE VAPC16-RELATED"/>
    <property type="match status" value="1"/>
</dbReference>
<gene>
    <name evidence="2" type="ORF">KME60_00405</name>
</gene>
<evidence type="ECO:0000313" key="3">
    <source>
        <dbReference type="Proteomes" id="UP000729701"/>
    </source>
</evidence>
<dbReference type="Gene3D" id="3.40.50.1010">
    <property type="entry name" value="5'-nuclease"/>
    <property type="match status" value="1"/>
</dbReference>
<organism evidence="2 3">
    <name type="scientific">Cyanomargarita calcarea GSE-NOS-MK-12-04C</name>
    <dbReference type="NCBI Taxonomy" id="2839659"/>
    <lineage>
        <taxon>Bacteria</taxon>
        <taxon>Bacillati</taxon>
        <taxon>Cyanobacteriota</taxon>
        <taxon>Cyanophyceae</taxon>
        <taxon>Nostocales</taxon>
        <taxon>Cyanomargaritaceae</taxon>
        <taxon>Cyanomargarita</taxon>
    </lineage>
</organism>
<dbReference type="PANTHER" id="PTHR36173:SF2">
    <property type="entry name" value="RIBONUCLEASE VAPC16"/>
    <property type="match status" value="1"/>
</dbReference>
<reference evidence="2" key="1">
    <citation type="submission" date="2021-05" db="EMBL/GenBank/DDBJ databases">
        <authorList>
            <person name="Pietrasiak N."/>
            <person name="Ward R."/>
            <person name="Stajich J.E."/>
            <person name="Kurbessoian T."/>
        </authorList>
    </citation>
    <scope>NUCLEOTIDE SEQUENCE</scope>
    <source>
        <strain evidence="2">GSE-NOS-MK-12-04C</strain>
    </source>
</reference>